<gene>
    <name evidence="2" type="ORF">GCM10009550_43120</name>
</gene>
<name>A0ABN1RGE3_9ACTN</name>
<dbReference type="Proteomes" id="UP001500665">
    <property type="component" value="Unassembled WGS sequence"/>
</dbReference>
<evidence type="ECO:0000313" key="2">
    <source>
        <dbReference type="EMBL" id="GAA0956758.1"/>
    </source>
</evidence>
<feature type="region of interest" description="Disordered" evidence="1">
    <location>
        <begin position="1"/>
        <end position="81"/>
    </location>
</feature>
<sequence length="81" mass="8377">MRYPAAANRGSETNPKSITVTNGIGFPPMATGPWSTPSRPRRTGSASRPTRAILSCDPTGNIDRVGEPARAGNARAAEVAG</sequence>
<keyword evidence="3" id="KW-1185">Reference proteome</keyword>
<feature type="compositionally biased region" description="Low complexity" evidence="1">
    <location>
        <begin position="68"/>
        <end position="81"/>
    </location>
</feature>
<feature type="compositionally biased region" description="Polar residues" evidence="1">
    <location>
        <begin position="10"/>
        <end position="22"/>
    </location>
</feature>
<accession>A0ABN1RGE3</accession>
<comment type="caution">
    <text evidence="2">The sequence shown here is derived from an EMBL/GenBank/DDBJ whole genome shotgun (WGS) entry which is preliminary data.</text>
</comment>
<evidence type="ECO:0000313" key="3">
    <source>
        <dbReference type="Proteomes" id="UP001500665"/>
    </source>
</evidence>
<proteinExistence type="predicted"/>
<organism evidence="2 3">
    <name type="scientific">Actinocorallia libanotica</name>
    <dbReference type="NCBI Taxonomy" id="46162"/>
    <lineage>
        <taxon>Bacteria</taxon>
        <taxon>Bacillati</taxon>
        <taxon>Actinomycetota</taxon>
        <taxon>Actinomycetes</taxon>
        <taxon>Streptosporangiales</taxon>
        <taxon>Thermomonosporaceae</taxon>
        <taxon>Actinocorallia</taxon>
    </lineage>
</organism>
<protein>
    <submittedName>
        <fullName evidence="2">Uncharacterized protein</fullName>
    </submittedName>
</protein>
<feature type="compositionally biased region" description="Polar residues" evidence="1">
    <location>
        <begin position="33"/>
        <end position="48"/>
    </location>
</feature>
<reference evidence="2 3" key="1">
    <citation type="journal article" date="2019" name="Int. J. Syst. Evol. Microbiol.">
        <title>The Global Catalogue of Microorganisms (GCM) 10K type strain sequencing project: providing services to taxonomists for standard genome sequencing and annotation.</title>
        <authorList>
            <consortium name="The Broad Institute Genomics Platform"/>
            <consortium name="The Broad Institute Genome Sequencing Center for Infectious Disease"/>
            <person name="Wu L."/>
            <person name="Ma J."/>
        </authorList>
    </citation>
    <scope>NUCLEOTIDE SEQUENCE [LARGE SCALE GENOMIC DNA]</scope>
    <source>
        <strain evidence="2 3">JCM 10696</strain>
    </source>
</reference>
<dbReference type="EMBL" id="BAAAHH010000018">
    <property type="protein sequence ID" value="GAA0956758.1"/>
    <property type="molecule type" value="Genomic_DNA"/>
</dbReference>
<evidence type="ECO:0000256" key="1">
    <source>
        <dbReference type="SAM" id="MobiDB-lite"/>
    </source>
</evidence>